<name>A0A1D7W3Y2_BREAU</name>
<dbReference type="RefSeq" id="WP_069600126.1">
    <property type="nucleotide sequence ID" value="NZ_CP017150.1"/>
</dbReference>
<protein>
    <submittedName>
        <fullName evidence="1">Uncharacterized protein</fullName>
    </submittedName>
</protein>
<accession>A0A1D7W3Y2</accession>
<sequence length="112" mass="12273">MQPMQSKPEGSEIAKLMNRSGDTEAVSLASAYIDVVWSMAHEYTRGRGFSADGEQAAPSICSAVKLAAIRITVNPTQTKRFQVGEYQETPSVFDGFNLAELAVLNTYRIRAK</sequence>
<evidence type="ECO:0000313" key="2">
    <source>
        <dbReference type="Proteomes" id="UP000094793"/>
    </source>
</evidence>
<dbReference type="KEGG" id="blin:BLSMQ_1950"/>
<dbReference type="Proteomes" id="UP000094793">
    <property type="component" value="Chromosome"/>
</dbReference>
<proteinExistence type="predicted"/>
<dbReference type="OrthoDB" id="4381973at2"/>
<dbReference type="EMBL" id="CP017150">
    <property type="protein sequence ID" value="AOP53660.1"/>
    <property type="molecule type" value="Genomic_DNA"/>
</dbReference>
<organism evidence="1 2">
    <name type="scientific">Brevibacterium aurantiacum</name>
    <dbReference type="NCBI Taxonomy" id="273384"/>
    <lineage>
        <taxon>Bacteria</taxon>
        <taxon>Bacillati</taxon>
        <taxon>Actinomycetota</taxon>
        <taxon>Actinomycetes</taxon>
        <taxon>Micrococcales</taxon>
        <taxon>Brevibacteriaceae</taxon>
        <taxon>Brevibacterium</taxon>
    </lineage>
</organism>
<evidence type="ECO:0000313" key="1">
    <source>
        <dbReference type="EMBL" id="AOP53660.1"/>
    </source>
</evidence>
<dbReference type="AlphaFoldDB" id="A0A1D7W3Y2"/>
<reference evidence="2" key="1">
    <citation type="submission" date="2016-09" db="EMBL/GenBank/DDBJ databases">
        <title>Complete Genome Sequence of Brevibacterium linens SMQ-1335.</title>
        <authorList>
            <person name="de Melo A.G."/>
            <person name="Labrie S.J."/>
            <person name="Dumaresq J."/>
            <person name="Roberts R.J."/>
            <person name="Tremblay D.M."/>
            <person name="Moineau S."/>
        </authorList>
    </citation>
    <scope>NUCLEOTIDE SEQUENCE [LARGE SCALE GENOMIC DNA]</scope>
    <source>
        <strain evidence="2">SMQ-1335</strain>
    </source>
</reference>
<gene>
    <name evidence="1" type="ORF">BLSMQ_1950</name>
</gene>